<dbReference type="Gene3D" id="3.40.50.300">
    <property type="entry name" value="P-loop containing nucleotide triphosphate hydrolases"/>
    <property type="match status" value="1"/>
</dbReference>
<dbReference type="SMART" id="SM00382">
    <property type="entry name" value="AAA"/>
    <property type="match status" value="1"/>
</dbReference>
<dbReference type="CDD" id="cd03263">
    <property type="entry name" value="ABC_subfamily_A"/>
    <property type="match status" value="1"/>
</dbReference>
<evidence type="ECO:0000256" key="1">
    <source>
        <dbReference type="ARBA" id="ARBA00004236"/>
    </source>
</evidence>
<dbReference type="InterPro" id="IPR050763">
    <property type="entry name" value="ABC_transporter_ATP-binding"/>
</dbReference>
<keyword evidence="7" id="KW-1278">Translocase</keyword>
<accession>A0A518VEI4</accession>
<feature type="domain" description="ABC transporter" evidence="9">
    <location>
        <begin position="8"/>
        <end position="233"/>
    </location>
</feature>
<dbReference type="GO" id="GO:0016887">
    <property type="term" value="F:ATP hydrolysis activity"/>
    <property type="evidence" value="ECO:0007669"/>
    <property type="project" value="InterPro"/>
</dbReference>
<keyword evidence="4" id="KW-1003">Cell membrane</keyword>
<organism evidence="10 11">
    <name type="scientific">Brevibacillus laterosporus</name>
    <name type="common">Bacillus laterosporus</name>
    <dbReference type="NCBI Taxonomy" id="1465"/>
    <lineage>
        <taxon>Bacteria</taxon>
        <taxon>Bacillati</taxon>
        <taxon>Bacillota</taxon>
        <taxon>Bacilli</taxon>
        <taxon>Bacillales</taxon>
        <taxon>Paenibacillaceae</taxon>
        <taxon>Brevibacillus</taxon>
    </lineage>
</organism>
<dbReference type="InterPro" id="IPR017871">
    <property type="entry name" value="ABC_transporter-like_CS"/>
</dbReference>
<dbReference type="OrthoDB" id="9804819at2"/>
<proteinExistence type="inferred from homology"/>
<protein>
    <submittedName>
        <fullName evidence="10">ABC transporter ATP-binding protein</fullName>
    </submittedName>
</protein>
<gene>
    <name evidence="10" type="ORF">EEL30_25585</name>
</gene>
<keyword evidence="3" id="KW-0813">Transport</keyword>
<dbReference type="PROSITE" id="PS00211">
    <property type="entry name" value="ABC_TRANSPORTER_1"/>
    <property type="match status" value="1"/>
</dbReference>
<evidence type="ECO:0000313" key="11">
    <source>
        <dbReference type="Proteomes" id="UP000319432"/>
    </source>
</evidence>
<comment type="similarity">
    <text evidence="2">Belongs to the ABC transporter superfamily.</text>
</comment>
<evidence type="ECO:0000313" key="10">
    <source>
        <dbReference type="EMBL" id="QDX95359.1"/>
    </source>
</evidence>
<evidence type="ECO:0000256" key="4">
    <source>
        <dbReference type="ARBA" id="ARBA00022475"/>
    </source>
</evidence>
<dbReference type="PANTHER" id="PTHR42711">
    <property type="entry name" value="ABC TRANSPORTER ATP-BINDING PROTEIN"/>
    <property type="match status" value="1"/>
</dbReference>
<dbReference type="EMBL" id="CP033464">
    <property type="protein sequence ID" value="QDX95359.1"/>
    <property type="molecule type" value="Genomic_DNA"/>
</dbReference>
<dbReference type="PANTHER" id="PTHR42711:SF5">
    <property type="entry name" value="ABC TRANSPORTER ATP-BINDING PROTEIN NATA"/>
    <property type="match status" value="1"/>
</dbReference>
<reference evidence="10 11" key="1">
    <citation type="submission" date="2018-11" db="EMBL/GenBank/DDBJ databases">
        <title>Phylogenetic determinants of toxin gene distribution in genomes of Brevibacillus laterosporus.</title>
        <authorList>
            <person name="Glare T.R."/>
            <person name="Durrant A."/>
            <person name="Berry C."/>
            <person name="Palma L."/>
            <person name="Ormskirk M."/>
            <person name="Cox M.O."/>
        </authorList>
    </citation>
    <scope>NUCLEOTIDE SEQUENCE [LARGE SCALE GENOMIC DNA]</scope>
    <source>
        <strain evidence="10 11">1821L</strain>
    </source>
</reference>
<dbReference type="SUPFAM" id="SSF52540">
    <property type="entry name" value="P-loop containing nucleoside triphosphate hydrolases"/>
    <property type="match status" value="1"/>
</dbReference>
<dbReference type="InterPro" id="IPR027417">
    <property type="entry name" value="P-loop_NTPase"/>
</dbReference>
<sequence length="314" mass="34835">MSNHMHAIQIATFTKKYGDITSVENVNLQIDKGEIFGILGPNGAGKTTTIECIVGLRKPTSGHIQIFEWDAQKDRTSIKKMIGVQPQEANLLPNVTVMETLTLFSSFYANSLAPKDMISQIGLEDKADTLVKKLSGGQKQRLLVAVALISDPKILFLDEPSSSLDPKARRHLWEAILAYRKKGRTVILTTHSMEEAETLCDRVAIMNQGKMIALGTPDELIDVYCPKKIILFDTEESCDISLLQSFAEIEQASQEVVLNKKRVTVVSTQTDVTVKRLCNGQLNLHNWSNLLIRRGNLEDVFLALTGKSLKGVEV</sequence>
<evidence type="ECO:0000259" key="9">
    <source>
        <dbReference type="PROSITE" id="PS50893"/>
    </source>
</evidence>
<dbReference type="InterPro" id="IPR003439">
    <property type="entry name" value="ABC_transporter-like_ATP-bd"/>
</dbReference>
<evidence type="ECO:0000256" key="2">
    <source>
        <dbReference type="ARBA" id="ARBA00005417"/>
    </source>
</evidence>
<keyword evidence="5" id="KW-0547">Nucleotide-binding</keyword>
<comment type="subcellular location">
    <subcellularLocation>
        <location evidence="1">Cell membrane</location>
    </subcellularLocation>
</comment>
<name>A0A518VEI4_BRELA</name>
<keyword evidence="6 10" id="KW-0067">ATP-binding</keyword>
<keyword evidence="8" id="KW-0472">Membrane</keyword>
<evidence type="ECO:0000256" key="7">
    <source>
        <dbReference type="ARBA" id="ARBA00022967"/>
    </source>
</evidence>
<keyword evidence="11" id="KW-1185">Reference proteome</keyword>
<evidence type="ECO:0000256" key="6">
    <source>
        <dbReference type="ARBA" id="ARBA00022840"/>
    </source>
</evidence>
<evidence type="ECO:0000256" key="3">
    <source>
        <dbReference type="ARBA" id="ARBA00022448"/>
    </source>
</evidence>
<evidence type="ECO:0000256" key="5">
    <source>
        <dbReference type="ARBA" id="ARBA00022741"/>
    </source>
</evidence>
<dbReference type="InterPro" id="IPR003593">
    <property type="entry name" value="AAA+_ATPase"/>
</dbReference>
<evidence type="ECO:0000256" key="8">
    <source>
        <dbReference type="ARBA" id="ARBA00023136"/>
    </source>
</evidence>
<dbReference type="AlphaFoldDB" id="A0A518VEI4"/>
<dbReference type="Proteomes" id="UP000319432">
    <property type="component" value="Chromosome"/>
</dbReference>
<dbReference type="FunFam" id="3.40.50.300:FF:000589">
    <property type="entry name" value="ABC transporter, ATP-binding subunit"/>
    <property type="match status" value="1"/>
</dbReference>
<dbReference type="GO" id="GO:0005886">
    <property type="term" value="C:plasma membrane"/>
    <property type="evidence" value="ECO:0007669"/>
    <property type="project" value="UniProtKB-SubCell"/>
</dbReference>
<dbReference type="GO" id="GO:0005524">
    <property type="term" value="F:ATP binding"/>
    <property type="evidence" value="ECO:0007669"/>
    <property type="project" value="UniProtKB-KW"/>
</dbReference>
<dbReference type="Pfam" id="PF00005">
    <property type="entry name" value="ABC_tran"/>
    <property type="match status" value="1"/>
</dbReference>
<dbReference type="PROSITE" id="PS50893">
    <property type="entry name" value="ABC_TRANSPORTER_2"/>
    <property type="match status" value="1"/>
</dbReference>